<dbReference type="AlphaFoldDB" id="A0A6J4LRQ8"/>
<evidence type="ECO:0000256" key="2">
    <source>
        <dbReference type="SAM" id="Phobius"/>
    </source>
</evidence>
<accession>A0A6J4LRQ8</accession>
<keyword evidence="2" id="KW-0812">Transmembrane</keyword>
<keyword evidence="2" id="KW-0472">Membrane</keyword>
<reference evidence="3" key="1">
    <citation type="submission" date="2020-02" db="EMBL/GenBank/DDBJ databases">
        <authorList>
            <person name="Meier V. D."/>
        </authorList>
    </citation>
    <scope>NUCLEOTIDE SEQUENCE</scope>
    <source>
        <strain evidence="3">AVDCRST_MAG40</strain>
    </source>
</reference>
<evidence type="ECO:0000256" key="1">
    <source>
        <dbReference type="SAM" id="MobiDB-lite"/>
    </source>
</evidence>
<evidence type="ECO:0000313" key="3">
    <source>
        <dbReference type="EMBL" id="CAA9336371.1"/>
    </source>
</evidence>
<feature type="region of interest" description="Disordered" evidence="1">
    <location>
        <begin position="1"/>
        <end position="23"/>
    </location>
</feature>
<protein>
    <submittedName>
        <fullName evidence="3">Uncharacterized protein</fullName>
    </submittedName>
</protein>
<gene>
    <name evidence="3" type="ORF">AVDCRST_MAG40-2184</name>
</gene>
<dbReference type="EMBL" id="CADCTX010000642">
    <property type="protein sequence ID" value="CAA9336371.1"/>
    <property type="molecule type" value="Genomic_DNA"/>
</dbReference>
<feature type="transmembrane region" description="Helical" evidence="2">
    <location>
        <begin position="32"/>
        <end position="50"/>
    </location>
</feature>
<name>A0A6J4LRQ8_9BACT</name>
<proteinExistence type="predicted"/>
<feature type="compositionally biased region" description="Polar residues" evidence="1">
    <location>
        <begin position="10"/>
        <end position="22"/>
    </location>
</feature>
<keyword evidence="2" id="KW-1133">Transmembrane helix</keyword>
<organism evidence="3">
    <name type="scientific">uncultured Gemmatimonadaceae bacterium</name>
    <dbReference type="NCBI Taxonomy" id="246130"/>
    <lineage>
        <taxon>Bacteria</taxon>
        <taxon>Pseudomonadati</taxon>
        <taxon>Gemmatimonadota</taxon>
        <taxon>Gemmatimonadia</taxon>
        <taxon>Gemmatimonadales</taxon>
        <taxon>Gemmatimonadaceae</taxon>
        <taxon>environmental samples</taxon>
    </lineage>
</organism>
<sequence length="71" mass="7646">MSKSTKTHSRASTTRVYKGTTSRQRERLKGGVLLLLIPAAILIAALARGVEEHQGEVPDWRPAPDTAAAAH</sequence>